<proteinExistence type="predicted"/>
<name>A0A1D7YKU7_9ACTN</name>
<reference evidence="3" key="1">
    <citation type="submission" date="2016-09" db="EMBL/GenBank/DDBJ databases">
        <title>Streptomyces puniciscabiei strain:TW1S1 Genome sequencing and assembly.</title>
        <authorList>
            <person name="Kim M.-K."/>
            <person name="Kim S.B."/>
        </authorList>
    </citation>
    <scope>NUCLEOTIDE SEQUENCE [LARGE SCALE GENOMIC DNA]</scope>
    <source>
        <strain evidence="3">TW1S1</strain>
    </source>
</reference>
<keyword evidence="3" id="KW-1185">Reference proteome</keyword>
<protein>
    <submittedName>
        <fullName evidence="2">Uncharacterized protein</fullName>
    </submittedName>
</protein>
<dbReference type="RefSeq" id="WP_069782492.1">
    <property type="nucleotide sequence ID" value="NZ_CP017248.1"/>
</dbReference>
<dbReference type="EMBL" id="CP017248">
    <property type="protein sequence ID" value="AOR35979.1"/>
    <property type="molecule type" value="Genomic_DNA"/>
</dbReference>
<dbReference type="Proteomes" id="UP000094960">
    <property type="component" value="Chromosome"/>
</dbReference>
<dbReference type="AlphaFoldDB" id="A0A1D7YKU7"/>
<evidence type="ECO:0000313" key="3">
    <source>
        <dbReference type="Proteomes" id="UP000094960"/>
    </source>
</evidence>
<accession>A0A1D7YKU7</accession>
<evidence type="ECO:0000313" key="2">
    <source>
        <dbReference type="EMBL" id="AOR35979.1"/>
    </source>
</evidence>
<organism evidence="2 3">
    <name type="scientific">Streptomyces fodineus</name>
    <dbReference type="NCBI Taxonomy" id="1904616"/>
    <lineage>
        <taxon>Bacteria</taxon>
        <taxon>Bacillati</taxon>
        <taxon>Actinomycetota</taxon>
        <taxon>Actinomycetes</taxon>
        <taxon>Kitasatosporales</taxon>
        <taxon>Streptomycetaceae</taxon>
        <taxon>Streptomyces</taxon>
    </lineage>
</organism>
<feature type="region of interest" description="Disordered" evidence="1">
    <location>
        <begin position="1"/>
        <end position="23"/>
    </location>
</feature>
<sequence length="79" mass="8493">MSQDRTSHPPARPTRRAGRVLGGSRASHFIDKHLTTSGLVFPAHRYVVPAEEGGHALPEPVLIAIDLTDKSGIFVPSDP</sequence>
<gene>
    <name evidence="2" type="ORF">BFF78_37395</name>
</gene>
<dbReference type="KEGG" id="spun:BFF78_37395"/>
<evidence type="ECO:0000256" key="1">
    <source>
        <dbReference type="SAM" id="MobiDB-lite"/>
    </source>
</evidence>